<sequence length="391" mass="44156" precursor="true">MFIRYFVLGVVSLLATHIWAANPYVIEMNESFETYQARVKLYLLANKEWVNPDNKEVEVEAVLPKEWRPGTDCDTEEKVKRGVLLLHGLSDSPYSVRDTAKALAAQCLYVRVMLLPGHGTKQEDLLTVSRDDWRETVKASFAHFSAKLDQVFVAGFSTGGALVTEFAWHNPDKVSGVILLSPLFKINTSIDWLSPVVSLFTDWLDRYKTDDYAKYASIPTPAIVEAYRIAKEVRGLVHDNPKDIPVFIALSEEDATVDSSVTLTLFDEAMIGNTNQVLLYSRTQAEAQSDRKAVVNTYWPDQKIIGLSHMGVIGNPNNTYYGEKGSYRICDWHRSDDAQYKKCQRAENNWYGEKSDELLAKSDIAGRVSWNPLFDDLMKDIGSFISAHSAY</sequence>
<keyword evidence="3" id="KW-1185">Reference proteome</keyword>
<protein>
    <submittedName>
        <fullName evidence="2">Carboxylesterase</fullName>
    </submittedName>
</protein>
<dbReference type="RefSeq" id="WP_013659431.1">
    <property type="nucleotide sequence ID" value="NC_015276.1"/>
</dbReference>
<dbReference type="Gene3D" id="3.40.50.1820">
    <property type="entry name" value="alpha/beta hydrolase"/>
    <property type="match status" value="1"/>
</dbReference>
<dbReference type="KEGG" id="mme:Marme_0220"/>
<accession>F2JX05</accession>
<dbReference type="Pfam" id="PF12146">
    <property type="entry name" value="Hydrolase_4"/>
    <property type="match status" value="1"/>
</dbReference>
<dbReference type="PATRIC" id="fig|717774.3.peg.225"/>
<dbReference type="Proteomes" id="UP000001062">
    <property type="component" value="Chromosome"/>
</dbReference>
<dbReference type="eggNOG" id="COG1647">
    <property type="taxonomic scope" value="Bacteria"/>
</dbReference>
<reference evidence="2 3" key="1">
    <citation type="journal article" date="2012" name="Stand. Genomic Sci.">
        <title>Complete genome sequence of the melanogenic marine bacterium Marinomonas mediterranea type strain (MMB-1(T)).</title>
        <authorList>
            <person name="Lucas-Elio P."/>
            <person name="Goodwin L."/>
            <person name="Woyke T."/>
            <person name="Pitluck S."/>
            <person name="Nolan M."/>
            <person name="Kyrpides N.C."/>
            <person name="Detter J.C."/>
            <person name="Copeland A."/>
            <person name="Teshima H."/>
            <person name="Bruce D."/>
            <person name="Detter C."/>
            <person name="Tapia R."/>
            <person name="Han S."/>
            <person name="Land M.L."/>
            <person name="Ivanova N."/>
            <person name="Mikhailova N."/>
            <person name="Johnston A.W."/>
            <person name="Sanchez-Amat A."/>
        </authorList>
    </citation>
    <scope>NUCLEOTIDE SEQUENCE [LARGE SCALE GENOMIC DNA]</scope>
    <source>
        <strain evidence="3">ATCC 700492 / JCM 21426 / NBRC 103028 / MMB-1</strain>
    </source>
</reference>
<evidence type="ECO:0000313" key="2">
    <source>
        <dbReference type="EMBL" id="ADZ89524.1"/>
    </source>
</evidence>
<organism evidence="2 3">
    <name type="scientific">Marinomonas mediterranea (strain ATCC 700492 / JCM 21426 / NBRC 103028 / MMB-1)</name>
    <dbReference type="NCBI Taxonomy" id="717774"/>
    <lineage>
        <taxon>Bacteria</taxon>
        <taxon>Pseudomonadati</taxon>
        <taxon>Pseudomonadota</taxon>
        <taxon>Gammaproteobacteria</taxon>
        <taxon>Oceanospirillales</taxon>
        <taxon>Oceanospirillaceae</taxon>
        <taxon>Marinomonas</taxon>
    </lineage>
</organism>
<dbReference type="SUPFAM" id="SSF53474">
    <property type="entry name" value="alpha/beta-Hydrolases"/>
    <property type="match status" value="1"/>
</dbReference>
<dbReference type="EMBL" id="CP002583">
    <property type="protein sequence ID" value="ADZ89524.1"/>
    <property type="molecule type" value="Genomic_DNA"/>
</dbReference>
<dbReference type="STRING" id="717774.Marme_0220"/>
<dbReference type="AlphaFoldDB" id="F2JX05"/>
<evidence type="ECO:0000259" key="1">
    <source>
        <dbReference type="Pfam" id="PF12146"/>
    </source>
</evidence>
<dbReference type="InterPro" id="IPR029058">
    <property type="entry name" value="AB_hydrolase_fold"/>
</dbReference>
<proteinExistence type="predicted"/>
<dbReference type="HOGENOM" id="CLU_048269_0_0_6"/>
<gene>
    <name evidence="2" type="ordered locus">Marme_0220</name>
</gene>
<name>F2JX05_MARM1</name>
<dbReference type="InterPro" id="IPR051044">
    <property type="entry name" value="MAG_DAG_Lipase"/>
</dbReference>
<evidence type="ECO:0000313" key="3">
    <source>
        <dbReference type="Proteomes" id="UP000001062"/>
    </source>
</evidence>
<dbReference type="PANTHER" id="PTHR11614">
    <property type="entry name" value="PHOSPHOLIPASE-RELATED"/>
    <property type="match status" value="1"/>
</dbReference>
<dbReference type="InterPro" id="IPR022742">
    <property type="entry name" value="Hydrolase_4"/>
</dbReference>
<feature type="domain" description="Serine aminopeptidase S33" evidence="1">
    <location>
        <begin position="78"/>
        <end position="207"/>
    </location>
</feature>
<dbReference type="ESTHER" id="marm1-f2jx05">
    <property type="family name" value="Bacterial_lip_FamI.8"/>
</dbReference>